<dbReference type="Proteomes" id="UP000031829">
    <property type="component" value="Chromosome"/>
</dbReference>
<dbReference type="EMBL" id="CP009920">
    <property type="protein sequence ID" value="AJI23510.1"/>
    <property type="molecule type" value="Genomic_DNA"/>
</dbReference>
<gene>
    <name evidence="1" type="ORF">BG04_5487</name>
</gene>
<proteinExistence type="predicted"/>
<reference evidence="1 2" key="1">
    <citation type="journal article" date="2015" name="Genome Announc.">
        <title>Complete genome sequences for 35 biothreat assay-relevant bacillus species.</title>
        <authorList>
            <person name="Johnson S.L."/>
            <person name="Daligault H.E."/>
            <person name="Davenport K.W."/>
            <person name="Jaissle J."/>
            <person name="Frey K.G."/>
            <person name="Ladner J.T."/>
            <person name="Broomall S.M."/>
            <person name="Bishop-Lilly K.A."/>
            <person name="Bruce D.C."/>
            <person name="Gibbons H.S."/>
            <person name="Coyne S.R."/>
            <person name="Lo C.C."/>
            <person name="Meincke L."/>
            <person name="Munk A.C."/>
            <person name="Koroleva G.I."/>
            <person name="Rosenzweig C.N."/>
            <person name="Palacios G.F."/>
            <person name="Redden C.L."/>
            <person name="Minogue T.D."/>
            <person name="Chain P.S."/>
        </authorList>
    </citation>
    <scope>NUCLEOTIDE SEQUENCE [LARGE SCALE GENOMIC DNA]</scope>
    <source>
        <strain evidence="2">ATCC 14581 / DSM 32 / JCM 2506 / NBRC 15308 / NCIMB 9376 / NCTC 10342 / NRRL B-14308 / VKM B-512</strain>
    </source>
</reference>
<name>A0A0B6AF56_PRIM2</name>
<dbReference type="AlphaFoldDB" id="A0A0B6AF56"/>
<accession>A0A0B6AF56</accession>
<dbReference type="KEGG" id="bmeg:BG04_5487"/>
<sequence>MLVERRSERAGFLMENQIRSDFFIGRVNVGFLYVAPSTR</sequence>
<organism evidence="1 2">
    <name type="scientific">Priestia megaterium (strain ATCC 14581 / DSM 32 / CCUG 1817 / JCM 2506 / NBRC 15308 / NCIMB 9376 / NCTC 10342 / NRRL B-14308 / VKM B-512 / Ford 19)</name>
    <name type="common">Bacillus megaterium</name>
    <dbReference type="NCBI Taxonomy" id="1348623"/>
    <lineage>
        <taxon>Bacteria</taxon>
        <taxon>Bacillati</taxon>
        <taxon>Bacillota</taxon>
        <taxon>Bacilli</taxon>
        <taxon>Bacillales</taxon>
        <taxon>Bacillaceae</taxon>
        <taxon>Priestia</taxon>
    </lineage>
</organism>
<evidence type="ECO:0000313" key="1">
    <source>
        <dbReference type="EMBL" id="AJI23510.1"/>
    </source>
</evidence>
<evidence type="ECO:0000313" key="2">
    <source>
        <dbReference type="Proteomes" id="UP000031829"/>
    </source>
</evidence>
<protein>
    <submittedName>
        <fullName evidence="1">Uncharacterized protein</fullName>
    </submittedName>
</protein>
<dbReference type="HOGENOM" id="CLU_3304838_0_0_9"/>